<dbReference type="InterPro" id="IPR006638">
    <property type="entry name" value="Elp3/MiaA/NifB-like_rSAM"/>
</dbReference>
<keyword evidence="17" id="KW-1185">Reference proteome</keyword>
<dbReference type="Gene3D" id="3.30.420.130">
    <property type="entry name" value="Dinitrogenase iron-molybdenum cofactor biosynthesis domain"/>
    <property type="match status" value="1"/>
</dbReference>
<protein>
    <recommendedName>
        <fullName evidence="5">FeMo cofactor biosynthesis protein NifB</fullName>
    </recommendedName>
    <alternativeName>
        <fullName evidence="14">Nitrogenase cofactor maturase NifB</fullName>
    </alternativeName>
    <alternativeName>
        <fullName evidence="13">Radical SAM assemblase NifB</fullName>
    </alternativeName>
</protein>
<dbReference type="Pfam" id="PF02579">
    <property type="entry name" value="Nitro_FeMo-Co"/>
    <property type="match status" value="1"/>
</dbReference>
<dbReference type="EMBL" id="CP003221">
    <property type="protein sequence ID" value="EGJ49255.1"/>
    <property type="molecule type" value="Genomic_DNA"/>
</dbReference>
<evidence type="ECO:0000256" key="9">
    <source>
        <dbReference type="ARBA" id="ARBA00023004"/>
    </source>
</evidence>
<dbReference type="SUPFAM" id="SSF102114">
    <property type="entry name" value="Radical SAM enzymes"/>
    <property type="match status" value="1"/>
</dbReference>
<evidence type="ECO:0000256" key="6">
    <source>
        <dbReference type="ARBA" id="ARBA00022485"/>
    </source>
</evidence>
<evidence type="ECO:0000256" key="2">
    <source>
        <dbReference type="ARBA" id="ARBA00003522"/>
    </source>
</evidence>
<dbReference type="SFLD" id="SFLDG01067">
    <property type="entry name" value="SPASM/twitch_domain_containing"/>
    <property type="match status" value="1"/>
</dbReference>
<evidence type="ECO:0000259" key="15">
    <source>
        <dbReference type="PROSITE" id="PS51918"/>
    </source>
</evidence>
<dbReference type="PANTHER" id="PTHR43787:SF13">
    <property type="entry name" value="FEMO COFACTOR BIOSYNTHESIS PROTEIN NIFB"/>
    <property type="match status" value="1"/>
</dbReference>
<evidence type="ECO:0000256" key="1">
    <source>
        <dbReference type="ARBA" id="ARBA00001966"/>
    </source>
</evidence>
<evidence type="ECO:0000256" key="4">
    <source>
        <dbReference type="ARBA" id="ARBA00006804"/>
    </source>
</evidence>
<evidence type="ECO:0000256" key="10">
    <source>
        <dbReference type="ARBA" id="ARBA00023014"/>
    </source>
</evidence>
<keyword evidence="10" id="KW-0411">Iron-sulfur</keyword>
<dbReference type="SMART" id="SM00729">
    <property type="entry name" value="Elp3"/>
    <property type="match status" value="1"/>
</dbReference>
<evidence type="ECO:0000313" key="16">
    <source>
        <dbReference type="EMBL" id="EGJ49255.1"/>
    </source>
</evidence>
<dbReference type="eggNOG" id="COG0535">
    <property type="taxonomic scope" value="Bacteria"/>
</dbReference>
<organism evidence="16 17">
    <name type="scientific">Desulfocurvibacter africanus subsp. africanus str. Walvis Bay</name>
    <dbReference type="NCBI Taxonomy" id="690850"/>
    <lineage>
        <taxon>Bacteria</taxon>
        <taxon>Pseudomonadati</taxon>
        <taxon>Thermodesulfobacteriota</taxon>
        <taxon>Desulfovibrionia</taxon>
        <taxon>Desulfovibrionales</taxon>
        <taxon>Desulfovibrionaceae</taxon>
        <taxon>Desulfocurvibacter</taxon>
    </lineage>
</organism>
<keyword evidence="6" id="KW-0004">4Fe-4S</keyword>
<comment type="pathway">
    <text evidence="3">Cofactor biosynthesis; Fe-Mo cofactor biosynthesis.</text>
</comment>
<dbReference type="SFLD" id="SFLDF00281">
    <property type="entry name" value="FeMo_cofactor_biosynthesis_pro"/>
    <property type="match status" value="1"/>
</dbReference>
<dbReference type="InterPro" id="IPR003731">
    <property type="entry name" value="Di-Nase_FeMo-co_biosynth"/>
</dbReference>
<evidence type="ECO:0000313" key="17">
    <source>
        <dbReference type="Proteomes" id="UP000007844"/>
    </source>
</evidence>
<evidence type="ECO:0000256" key="5">
    <source>
        <dbReference type="ARBA" id="ARBA00021702"/>
    </source>
</evidence>
<dbReference type="Proteomes" id="UP000007844">
    <property type="component" value="Chromosome"/>
</dbReference>
<dbReference type="HOGENOM" id="CLU_027639_0_0_7"/>
<name>F3YV05_DESAF</name>
<dbReference type="SFLD" id="SFLDS00029">
    <property type="entry name" value="Radical_SAM"/>
    <property type="match status" value="1"/>
</dbReference>
<keyword evidence="8" id="KW-0479">Metal-binding</keyword>
<comment type="function">
    <text evidence="2">Involved in the biosynthesis of the iron-molybdenum cofactor (FeMo-co or M-cluster) found in the dinitrogenase enzyme of the nitrogenase complex in nitrogen-fixing microorganisms. NifB catalyzes the crucial step of radical SAM-dependent carbide insertion that occurs concomitant with the insertion of a 9th sulfur and the rearrangement/coupling of two [4Fe-4S] clusters into a [8Fe-9S-C] cluster, the precursor to the M-cluster.</text>
</comment>
<dbReference type="UniPathway" id="UPA00782"/>
<dbReference type="InterPro" id="IPR036105">
    <property type="entry name" value="DiNase_FeMo-co_biosyn_sf"/>
</dbReference>
<dbReference type="PROSITE" id="PS51918">
    <property type="entry name" value="RADICAL_SAM"/>
    <property type="match status" value="1"/>
</dbReference>
<dbReference type="GO" id="GO:0016829">
    <property type="term" value="F:lyase activity"/>
    <property type="evidence" value="ECO:0007669"/>
    <property type="project" value="UniProtKB-KW"/>
</dbReference>
<comment type="cofactor">
    <cofactor evidence="1">
        <name>[4Fe-4S] cluster</name>
        <dbReference type="ChEBI" id="CHEBI:49883"/>
    </cofactor>
</comment>
<dbReference type="InterPro" id="IPR013785">
    <property type="entry name" value="Aldolase_TIM"/>
</dbReference>
<accession>F3YV05</accession>
<keyword evidence="7" id="KW-0949">S-adenosyl-L-methionine</keyword>
<evidence type="ECO:0000256" key="11">
    <source>
        <dbReference type="ARBA" id="ARBA00023231"/>
    </source>
</evidence>
<evidence type="ECO:0000256" key="13">
    <source>
        <dbReference type="ARBA" id="ARBA00030926"/>
    </source>
</evidence>
<dbReference type="SUPFAM" id="SSF53146">
    <property type="entry name" value="Nitrogenase accessory factor-like"/>
    <property type="match status" value="1"/>
</dbReference>
<keyword evidence="11" id="KW-0535">Nitrogen fixation</keyword>
<evidence type="ECO:0000256" key="7">
    <source>
        <dbReference type="ARBA" id="ARBA00022691"/>
    </source>
</evidence>
<dbReference type="Gene3D" id="3.20.20.70">
    <property type="entry name" value="Aldolase class I"/>
    <property type="match status" value="1"/>
</dbReference>
<reference evidence="16 17" key="1">
    <citation type="journal article" date="2011" name="J. Bacteriol.">
        <title>Genome sequence of the mercury-methylating and pleomorphic Desulfovibrio africanus Strain Walvis Bay.</title>
        <authorList>
            <person name="Brown S.D."/>
            <person name="Wall J.D."/>
            <person name="Kucken A.M."/>
            <person name="Gilmour C.C."/>
            <person name="Podar M."/>
            <person name="Brandt C.C."/>
            <person name="Teshima H."/>
            <person name="Detter J.C."/>
            <person name="Han C.S."/>
            <person name="Land M.L."/>
            <person name="Lucas S."/>
            <person name="Han J."/>
            <person name="Pennacchio L."/>
            <person name="Nolan M."/>
            <person name="Pitluck S."/>
            <person name="Woyke T."/>
            <person name="Goodwin L."/>
            <person name="Palumbo A.V."/>
            <person name="Elias D.A."/>
        </authorList>
    </citation>
    <scope>NUCLEOTIDE SEQUENCE [LARGE SCALE GENOMIC DNA]</scope>
    <source>
        <strain evidence="16 17">Walvis Bay</strain>
    </source>
</reference>
<keyword evidence="12" id="KW-0456">Lyase</keyword>
<dbReference type="GO" id="GO:0046872">
    <property type="term" value="F:metal ion binding"/>
    <property type="evidence" value="ECO:0007669"/>
    <property type="project" value="UniProtKB-KW"/>
</dbReference>
<dbReference type="InterPro" id="IPR058240">
    <property type="entry name" value="rSAM_sf"/>
</dbReference>
<dbReference type="NCBIfam" id="TIGR01290">
    <property type="entry name" value="nifB"/>
    <property type="match status" value="1"/>
</dbReference>
<dbReference type="PANTHER" id="PTHR43787">
    <property type="entry name" value="FEMO COFACTOR BIOSYNTHESIS PROTEIN NIFB-RELATED"/>
    <property type="match status" value="1"/>
</dbReference>
<dbReference type="SFLD" id="SFLDG01068">
    <property type="entry name" value="FeMo_cofactor_biosynthesis_pro"/>
    <property type="match status" value="1"/>
</dbReference>
<dbReference type="CDD" id="cd01335">
    <property type="entry name" value="Radical_SAM"/>
    <property type="match status" value="1"/>
</dbReference>
<dbReference type="RefSeq" id="WP_014259074.1">
    <property type="nucleotide sequence ID" value="NC_016629.1"/>
</dbReference>
<sequence>MTMTPDISRHPCFNKSVSGQCGRIHLPVAPACNIQCRYCNRKYDCVNESRPGVTSGVLTPPQAAAYLDRVLEKEPRITVVGIAGPGDPFANAEATLETIRLIRERHPEMLFCVSTNGLGLPPYLDRVKDAGITHMTVTVNAVDPAVGKRFYSWVRDGERTLHGREAAELLLMRQLESIRGLKERGITVKVNTILTPGYNDGHIEELAKAMASMGVDMLNVMPLHPTADTPFEGIIEPNKAFVEKLRKAAEKHLPQMRHCRRCRADAVGLLGNDRSGEFAGCLSECGRTEDSACGGLKAVPVASAVSAARAHAFDRPHVAVASLEGLLVNKHLGESEKFQIWTRTDSGYEMIEERPAPDIGAGPKRWYALADSLSDCRAVLVARLGETPRAIMEEQGLLPVETEGFIEEALDAVYNAIDPRALQALRPKKRKACSAGCFGGGEGCG</sequence>
<evidence type="ECO:0000256" key="3">
    <source>
        <dbReference type="ARBA" id="ARBA00005155"/>
    </source>
</evidence>
<dbReference type="InterPro" id="IPR007197">
    <property type="entry name" value="rSAM"/>
</dbReference>
<dbReference type="InterPro" id="IPR005980">
    <property type="entry name" value="Nase_CF_NifB"/>
</dbReference>
<comment type="similarity">
    <text evidence="4">Belongs to the radical SAM superfamily. NifB family.</text>
</comment>
<dbReference type="PROSITE" id="PS01305">
    <property type="entry name" value="MOAA_NIFB_PQQE"/>
    <property type="match status" value="1"/>
</dbReference>
<dbReference type="KEGG" id="daf:Desaf_0907"/>
<evidence type="ECO:0000256" key="14">
    <source>
        <dbReference type="ARBA" id="ARBA00032102"/>
    </source>
</evidence>
<dbReference type="STRING" id="690850.Desaf_0907"/>
<dbReference type="AlphaFoldDB" id="F3YV05"/>
<dbReference type="Pfam" id="PF04055">
    <property type="entry name" value="Radical_SAM"/>
    <property type="match status" value="1"/>
</dbReference>
<dbReference type="GO" id="GO:0051539">
    <property type="term" value="F:4 iron, 4 sulfur cluster binding"/>
    <property type="evidence" value="ECO:0007669"/>
    <property type="project" value="UniProtKB-KW"/>
</dbReference>
<dbReference type="GO" id="GO:0032324">
    <property type="term" value="P:molybdopterin cofactor biosynthetic process"/>
    <property type="evidence" value="ECO:0007669"/>
    <property type="project" value="UniProtKB-ARBA"/>
</dbReference>
<evidence type="ECO:0000256" key="12">
    <source>
        <dbReference type="ARBA" id="ARBA00023239"/>
    </source>
</evidence>
<keyword evidence="9" id="KW-0408">Iron</keyword>
<proteinExistence type="inferred from homology"/>
<feature type="domain" description="Radical SAM core" evidence="15">
    <location>
        <begin position="18"/>
        <end position="263"/>
    </location>
</feature>
<gene>
    <name evidence="16" type="ORF">Desaf_0907</name>
</gene>
<dbReference type="InterPro" id="IPR000385">
    <property type="entry name" value="MoaA_NifB_PqqE_Fe-S-bd_CS"/>
</dbReference>
<evidence type="ECO:0000256" key="8">
    <source>
        <dbReference type="ARBA" id="ARBA00022723"/>
    </source>
</evidence>